<sequence>MMISCWHPERLDRPSFPSVCSSGRGGQLTAAVERGGQPVPSSRQSPRSSSRDWGFPLP</sequence>
<accession>A0AA35X3J6</accession>
<evidence type="ECO:0000313" key="2">
    <source>
        <dbReference type="EMBL" id="CAI8036552.1"/>
    </source>
</evidence>
<evidence type="ECO:0000256" key="1">
    <source>
        <dbReference type="SAM" id="MobiDB-lite"/>
    </source>
</evidence>
<reference evidence="2" key="1">
    <citation type="submission" date="2023-03" db="EMBL/GenBank/DDBJ databases">
        <authorList>
            <person name="Steffen K."/>
            <person name="Cardenas P."/>
        </authorList>
    </citation>
    <scope>NUCLEOTIDE SEQUENCE</scope>
</reference>
<organism evidence="2 3">
    <name type="scientific">Geodia barretti</name>
    <name type="common">Barrett's horny sponge</name>
    <dbReference type="NCBI Taxonomy" id="519541"/>
    <lineage>
        <taxon>Eukaryota</taxon>
        <taxon>Metazoa</taxon>
        <taxon>Porifera</taxon>
        <taxon>Demospongiae</taxon>
        <taxon>Heteroscleromorpha</taxon>
        <taxon>Tetractinellida</taxon>
        <taxon>Astrophorina</taxon>
        <taxon>Geodiidae</taxon>
        <taxon>Geodia</taxon>
    </lineage>
</organism>
<name>A0AA35X3J6_GEOBA</name>
<keyword evidence="3" id="KW-1185">Reference proteome</keyword>
<gene>
    <name evidence="2" type="ORF">GBAR_LOCUS20479</name>
</gene>
<feature type="region of interest" description="Disordered" evidence="1">
    <location>
        <begin position="16"/>
        <end position="58"/>
    </location>
</feature>
<dbReference type="Proteomes" id="UP001174909">
    <property type="component" value="Unassembled WGS sequence"/>
</dbReference>
<proteinExistence type="predicted"/>
<protein>
    <submittedName>
        <fullName evidence="2">Uncharacterized protein</fullName>
    </submittedName>
</protein>
<evidence type="ECO:0000313" key="3">
    <source>
        <dbReference type="Proteomes" id="UP001174909"/>
    </source>
</evidence>
<feature type="compositionally biased region" description="Low complexity" evidence="1">
    <location>
        <begin position="37"/>
        <end position="48"/>
    </location>
</feature>
<dbReference type="AlphaFoldDB" id="A0AA35X3J6"/>
<comment type="caution">
    <text evidence="2">The sequence shown here is derived from an EMBL/GenBank/DDBJ whole genome shotgun (WGS) entry which is preliminary data.</text>
</comment>
<dbReference type="EMBL" id="CASHTH010002878">
    <property type="protein sequence ID" value="CAI8036552.1"/>
    <property type="molecule type" value="Genomic_DNA"/>
</dbReference>